<reference evidence="3" key="1">
    <citation type="journal article" date="2019" name="Plant Biotechnol. J.">
        <title>Genome sequencing of the Australian wild diploid species Gossypium australe highlights disease resistance and delayed gland morphogenesis.</title>
        <authorList>
            <person name="Cai Y."/>
            <person name="Cai X."/>
            <person name="Wang Q."/>
            <person name="Wang P."/>
            <person name="Zhang Y."/>
            <person name="Cai C."/>
            <person name="Xu Y."/>
            <person name="Wang K."/>
            <person name="Zhou Z."/>
            <person name="Wang C."/>
            <person name="Geng S."/>
            <person name="Li B."/>
            <person name="Dong Q."/>
            <person name="Hou Y."/>
            <person name="Wang H."/>
            <person name="Ai P."/>
            <person name="Liu Z."/>
            <person name="Yi F."/>
            <person name="Sun M."/>
            <person name="An G."/>
            <person name="Cheng J."/>
            <person name="Zhang Y."/>
            <person name="Shi Q."/>
            <person name="Xie Y."/>
            <person name="Shi X."/>
            <person name="Chang Y."/>
            <person name="Huang F."/>
            <person name="Chen Y."/>
            <person name="Hong S."/>
            <person name="Mi L."/>
            <person name="Sun Q."/>
            <person name="Zhang L."/>
            <person name="Zhou B."/>
            <person name="Peng R."/>
            <person name="Zhang X."/>
            <person name="Liu F."/>
        </authorList>
    </citation>
    <scope>NUCLEOTIDE SEQUENCE [LARGE SCALE GENOMIC DNA]</scope>
    <source>
        <strain evidence="3">cv. PA1801</strain>
    </source>
</reference>
<organism evidence="2 3">
    <name type="scientific">Gossypium australe</name>
    <dbReference type="NCBI Taxonomy" id="47621"/>
    <lineage>
        <taxon>Eukaryota</taxon>
        <taxon>Viridiplantae</taxon>
        <taxon>Streptophyta</taxon>
        <taxon>Embryophyta</taxon>
        <taxon>Tracheophyta</taxon>
        <taxon>Spermatophyta</taxon>
        <taxon>Magnoliopsida</taxon>
        <taxon>eudicotyledons</taxon>
        <taxon>Gunneridae</taxon>
        <taxon>Pentapetalae</taxon>
        <taxon>rosids</taxon>
        <taxon>malvids</taxon>
        <taxon>Malvales</taxon>
        <taxon>Malvaceae</taxon>
        <taxon>Malvoideae</taxon>
        <taxon>Gossypium</taxon>
    </lineage>
</organism>
<evidence type="ECO:0000313" key="3">
    <source>
        <dbReference type="Proteomes" id="UP000325315"/>
    </source>
</evidence>
<accession>A0A5B6X2Y7</accession>
<sequence length="119" mass="13775">MCKHFEKRLNEDIKLLIRILELREFLVLAVRAHKAKELKRGSQRSNPRSLSPSVTSVESVSNPKSKCKHYNKFHFGECRLKSKAYYRCGSLDHFLKDCPERIEKDTNQTSKPSNPASRG</sequence>
<keyword evidence="3" id="KW-1185">Reference proteome</keyword>
<dbReference type="Gene3D" id="4.10.60.10">
    <property type="entry name" value="Zinc finger, CCHC-type"/>
    <property type="match status" value="1"/>
</dbReference>
<proteinExistence type="predicted"/>
<evidence type="ECO:0000256" key="1">
    <source>
        <dbReference type="SAM" id="MobiDB-lite"/>
    </source>
</evidence>
<protein>
    <submittedName>
        <fullName evidence="2">Gag-Pol polyprotein</fullName>
    </submittedName>
</protein>
<dbReference type="OrthoDB" id="8066754at2759"/>
<dbReference type="AlphaFoldDB" id="A0A5B6X2Y7"/>
<name>A0A5B6X2Y7_9ROSI</name>
<evidence type="ECO:0000313" key="2">
    <source>
        <dbReference type="EMBL" id="KAA3487956.1"/>
    </source>
</evidence>
<feature type="compositionally biased region" description="Polar residues" evidence="1">
    <location>
        <begin position="43"/>
        <end position="64"/>
    </location>
</feature>
<dbReference type="Proteomes" id="UP000325315">
    <property type="component" value="Unassembled WGS sequence"/>
</dbReference>
<comment type="caution">
    <text evidence="2">The sequence shown here is derived from an EMBL/GenBank/DDBJ whole genome shotgun (WGS) entry which is preliminary data.</text>
</comment>
<dbReference type="EMBL" id="SMMG02000001">
    <property type="protein sequence ID" value="KAA3487956.1"/>
    <property type="molecule type" value="Genomic_DNA"/>
</dbReference>
<gene>
    <name evidence="2" type="ORF">EPI10_031747</name>
</gene>
<feature type="region of interest" description="Disordered" evidence="1">
    <location>
        <begin position="35"/>
        <end position="65"/>
    </location>
</feature>